<dbReference type="Gene3D" id="3.30.160.60">
    <property type="entry name" value="Classic Zinc Finger"/>
    <property type="match status" value="1"/>
</dbReference>
<organism evidence="7 8">
    <name type="scientific">Hypothenemus hampei</name>
    <name type="common">Coffee berry borer</name>
    <dbReference type="NCBI Taxonomy" id="57062"/>
    <lineage>
        <taxon>Eukaryota</taxon>
        <taxon>Metazoa</taxon>
        <taxon>Ecdysozoa</taxon>
        <taxon>Arthropoda</taxon>
        <taxon>Hexapoda</taxon>
        <taxon>Insecta</taxon>
        <taxon>Pterygota</taxon>
        <taxon>Neoptera</taxon>
        <taxon>Endopterygota</taxon>
        <taxon>Coleoptera</taxon>
        <taxon>Polyphaga</taxon>
        <taxon>Cucujiformia</taxon>
        <taxon>Curculionidae</taxon>
        <taxon>Scolytinae</taxon>
        <taxon>Hypothenemus</taxon>
    </lineage>
</organism>
<keyword evidence="3" id="KW-0862">Zinc</keyword>
<dbReference type="SUPFAM" id="SSF57667">
    <property type="entry name" value="beta-beta-alpha zinc fingers"/>
    <property type="match status" value="1"/>
</dbReference>
<dbReference type="Proteomes" id="UP001566132">
    <property type="component" value="Unassembled WGS sequence"/>
</dbReference>
<dbReference type="SMART" id="SM00225">
    <property type="entry name" value="BTB"/>
    <property type="match status" value="1"/>
</dbReference>
<keyword evidence="2" id="KW-0539">Nucleus</keyword>
<protein>
    <submittedName>
        <fullName evidence="7">Uncharacterized protein</fullName>
    </submittedName>
</protein>
<name>A0ABD1EQ70_HYPHA</name>
<dbReference type="GO" id="GO:0003006">
    <property type="term" value="P:developmental process involved in reproduction"/>
    <property type="evidence" value="ECO:0007669"/>
    <property type="project" value="UniProtKB-ARBA"/>
</dbReference>
<dbReference type="PANTHER" id="PTHR23110:SF99">
    <property type="entry name" value="BROAD-COMPLEX CORE PROTEIN ISOFORM 6"/>
    <property type="match status" value="1"/>
</dbReference>
<dbReference type="GO" id="GO:0008270">
    <property type="term" value="F:zinc ion binding"/>
    <property type="evidence" value="ECO:0007669"/>
    <property type="project" value="UniProtKB-KW"/>
</dbReference>
<accession>A0ABD1EQ70</accession>
<evidence type="ECO:0000256" key="4">
    <source>
        <dbReference type="SAM" id="MobiDB-lite"/>
    </source>
</evidence>
<sequence length="333" mass="37759">MLAQYTGFSLIMHTNLLEETMTDQQFVLKWHYHEATLLQNLPYLLENDILSDVTISVGAQHVKAHKIILAMCSVYFLQLFQDLKNTQHPVVVLHNASIEDVRAMLAFMYRGQCVVSEDQLPNLLSVAKLLKIQGLCDMKVPEKPFPPENIPLLENAESIANSNLGTPSNHTICDNHPNEIKKQCESTSCVPGGIIFRRHSNGNSFSTAINLSIDSTRVSLSSSPTWEKPLRTNLLENISPCSSEDRMSTFTIAANKKYLGTKESSETCKCFLCGKYLSNQYNLRVHMETHEETYHACQSCPHVSRSRDALRKHVSYRHPEEYLSRKRKKTDSS</sequence>
<reference evidence="7 8" key="1">
    <citation type="submission" date="2024-05" db="EMBL/GenBank/DDBJ databases">
        <title>Genetic variation in Jamaican populations of the coffee berry borer (Hypothenemus hampei).</title>
        <authorList>
            <person name="Errbii M."/>
            <person name="Myrie A."/>
        </authorList>
    </citation>
    <scope>NUCLEOTIDE SEQUENCE [LARGE SCALE GENOMIC DNA]</scope>
    <source>
        <strain evidence="7">JA-Hopewell-2020-01-JO</strain>
        <tissue evidence="7">Whole body</tissue>
    </source>
</reference>
<evidence type="ECO:0000256" key="3">
    <source>
        <dbReference type="PROSITE-ProRule" id="PRU00042"/>
    </source>
</evidence>
<comment type="subcellular location">
    <subcellularLocation>
        <location evidence="1">Nucleus</location>
    </subcellularLocation>
</comment>
<dbReference type="Gene3D" id="3.30.710.10">
    <property type="entry name" value="Potassium Channel Kv1.1, Chain A"/>
    <property type="match status" value="1"/>
</dbReference>
<dbReference type="InterPro" id="IPR036236">
    <property type="entry name" value="Znf_C2H2_sf"/>
</dbReference>
<dbReference type="CDD" id="cd18315">
    <property type="entry name" value="BTB_POZ_BAB-like"/>
    <property type="match status" value="1"/>
</dbReference>
<dbReference type="InterPro" id="IPR000210">
    <property type="entry name" value="BTB/POZ_dom"/>
</dbReference>
<feature type="region of interest" description="Disordered" evidence="4">
    <location>
        <begin position="314"/>
        <end position="333"/>
    </location>
</feature>
<evidence type="ECO:0000313" key="7">
    <source>
        <dbReference type="EMBL" id="KAL1497640.1"/>
    </source>
</evidence>
<dbReference type="EMBL" id="JBDJPC010000006">
    <property type="protein sequence ID" value="KAL1497640.1"/>
    <property type="molecule type" value="Genomic_DNA"/>
</dbReference>
<dbReference type="GO" id="GO:0048513">
    <property type="term" value="P:animal organ development"/>
    <property type="evidence" value="ECO:0007669"/>
    <property type="project" value="UniProtKB-ARBA"/>
</dbReference>
<evidence type="ECO:0000256" key="2">
    <source>
        <dbReference type="ARBA" id="ARBA00023242"/>
    </source>
</evidence>
<proteinExistence type="predicted"/>
<evidence type="ECO:0000259" key="6">
    <source>
        <dbReference type="PROSITE" id="PS50157"/>
    </source>
</evidence>
<dbReference type="PROSITE" id="PS50097">
    <property type="entry name" value="BTB"/>
    <property type="match status" value="1"/>
</dbReference>
<evidence type="ECO:0000313" key="8">
    <source>
        <dbReference type="Proteomes" id="UP001566132"/>
    </source>
</evidence>
<dbReference type="AlphaFoldDB" id="A0ABD1EQ70"/>
<keyword evidence="8" id="KW-1185">Reference proteome</keyword>
<dbReference type="SMART" id="SM00355">
    <property type="entry name" value="ZnF_C2H2"/>
    <property type="match status" value="2"/>
</dbReference>
<dbReference type="PROSITE" id="PS50157">
    <property type="entry name" value="ZINC_FINGER_C2H2_2"/>
    <property type="match status" value="1"/>
</dbReference>
<dbReference type="Pfam" id="PF00651">
    <property type="entry name" value="BTB"/>
    <property type="match status" value="1"/>
</dbReference>
<dbReference type="PROSITE" id="PS00028">
    <property type="entry name" value="ZINC_FINGER_C2H2_1"/>
    <property type="match status" value="1"/>
</dbReference>
<feature type="domain" description="C2H2-type" evidence="6">
    <location>
        <begin position="268"/>
        <end position="295"/>
    </location>
</feature>
<dbReference type="PANTHER" id="PTHR23110">
    <property type="entry name" value="BTB DOMAIN TRANSCRIPTION FACTOR"/>
    <property type="match status" value="1"/>
</dbReference>
<keyword evidence="3" id="KW-0863">Zinc-finger</keyword>
<dbReference type="InterPro" id="IPR011333">
    <property type="entry name" value="SKP1/BTB/POZ_sf"/>
</dbReference>
<comment type="caution">
    <text evidence="7">The sequence shown here is derived from an EMBL/GenBank/DDBJ whole genome shotgun (WGS) entry which is preliminary data.</text>
</comment>
<dbReference type="GO" id="GO:0005634">
    <property type="term" value="C:nucleus"/>
    <property type="evidence" value="ECO:0007669"/>
    <property type="project" value="UniProtKB-SubCell"/>
</dbReference>
<evidence type="ECO:0000259" key="5">
    <source>
        <dbReference type="PROSITE" id="PS50097"/>
    </source>
</evidence>
<feature type="domain" description="BTB" evidence="5">
    <location>
        <begin position="51"/>
        <end position="117"/>
    </location>
</feature>
<dbReference type="InterPro" id="IPR051095">
    <property type="entry name" value="Dros_DevTransReg"/>
</dbReference>
<keyword evidence="3" id="KW-0479">Metal-binding</keyword>
<dbReference type="SUPFAM" id="SSF54695">
    <property type="entry name" value="POZ domain"/>
    <property type="match status" value="1"/>
</dbReference>
<gene>
    <name evidence="7" type="ORF">ABEB36_008565</name>
</gene>
<dbReference type="InterPro" id="IPR013087">
    <property type="entry name" value="Znf_C2H2_type"/>
</dbReference>
<evidence type="ECO:0000256" key="1">
    <source>
        <dbReference type="ARBA" id="ARBA00004123"/>
    </source>
</evidence>
<dbReference type="GO" id="GO:0048666">
    <property type="term" value="P:neuron development"/>
    <property type="evidence" value="ECO:0007669"/>
    <property type="project" value="UniProtKB-ARBA"/>
</dbReference>